<protein>
    <submittedName>
        <fullName evidence="1">Uncharacterized protein</fullName>
    </submittedName>
</protein>
<evidence type="ECO:0000313" key="1">
    <source>
        <dbReference type="EMBL" id="KRQ93795.1"/>
    </source>
</evidence>
<dbReference type="Proteomes" id="UP000050863">
    <property type="component" value="Unassembled WGS sequence"/>
</dbReference>
<dbReference type="EMBL" id="LLXZ01000223">
    <property type="protein sequence ID" value="KRQ93795.1"/>
    <property type="molecule type" value="Genomic_DNA"/>
</dbReference>
<evidence type="ECO:0000313" key="2">
    <source>
        <dbReference type="Proteomes" id="UP000050863"/>
    </source>
</evidence>
<gene>
    <name evidence="1" type="ORF">CQ12_34470</name>
</gene>
<keyword evidence="2" id="KW-1185">Reference proteome</keyword>
<dbReference type="AlphaFoldDB" id="A0A0R3KE09"/>
<sequence length="71" mass="7504">MIVPAITNDNRVVQVLLAQHIIMRQPGSNESMNQLSGAGYQIGGTTARSPAIVGDFRFGSLAAMQGTDTEV</sequence>
<name>A0A0R3KE09_9BRAD</name>
<comment type="caution">
    <text evidence="1">The sequence shown here is derived from an EMBL/GenBank/DDBJ whole genome shotgun (WGS) entry which is preliminary data.</text>
</comment>
<organism evidence="1 2">
    <name type="scientific">Bradyrhizobium jicamae</name>
    <dbReference type="NCBI Taxonomy" id="280332"/>
    <lineage>
        <taxon>Bacteria</taxon>
        <taxon>Pseudomonadati</taxon>
        <taxon>Pseudomonadota</taxon>
        <taxon>Alphaproteobacteria</taxon>
        <taxon>Hyphomicrobiales</taxon>
        <taxon>Nitrobacteraceae</taxon>
        <taxon>Bradyrhizobium</taxon>
    </lineage>
</organism>
<accession>A0A0R3KE09</accession>
<reference evidence="1 2" key="1">
    <citation type="submission" date="2014-03" db="EMBL/GenBank/DDBJ databases">
        <title>Bradyrhizobium valentinum sp. nov., isolated from effective nodules of Lupinus mariae-josephae, a lupine endemic of basic-lime soils in Eastern Spain.</title>
        <authorList>
            <person name="Duran D."/>
            <person name="Rey L."/>
            <person name="Navarro A."/>
            <person name="Busquets A."/>
            <person name="Imperial J."/>
            <person name="Ruiz-Argueso T."/>
        </authorList>
    </citation>
    <scope>NUCLEOTIDE SEQUENCE [LARGE SCALE GENOMIC DNA]</scope>
    <source>
        <strain evidence="1 2">PAC68</strain>
    </source>
</reference>
<proteinExistence type="predicted"/>